<name>A0A8J3UFV3_9ACTN</name>
<keyword evidence="3 7" id="KW-0547">Nucleotide-binding</keyword>
<evidence type="ECO:0000256" key="9">
    <source>
        <dbReference type="PIRSR" id="PIRSR001529-2"/>
    </source>
</evidence>
<feature type="binding site" evidence="7">
    <location>
        <position position="380"/>
    </location>
    <ligand>
        <name>L-serine</name>
        <dbReference type="ChEBI" id="CHEBI:33384"/>
    </ligand>
</feature>
<evidence type="ECO:0000256" key="8">
    <source>
        <dbReference type="PIRSR" id="PIRSR001529-1"/>
    </source>
</evidence>
<evidence type="ECO:0000256" key="1">
    <source>
        <dbReference type="ARBA" id="ARBA00022490"/>
    </source>
</evidence>
<feature type="binding site" evidence="8">
    <location>
        <position position="258"/>
    </location>
    <ligand>
        <name>L-serine</name>
        <dbReference type="ChEBI" id="CHEBI:33384"/>
    </ligand>
</feature>
<dbReference type="InterPro" id="IPR002314">
    <property type="entry name" value="aa-tRNA-synt_IIb"/>
</dbReference>
<comment type="subcellular location">
    <subcellularLocation>
        <location evidence="7">Cytoplasm</location>
    </subcellularLocation>
</comment>
<dbReference type="EMBL" id="BOOQ01000003">
    <property type="protein sequence ID" value="GII44528.1"/>
    <property type="molecule type" value="Genomic_DNA"/>
</dbReference>
<organism evidence="12 13">
    <name type="scientific">Planotetraspora silvatica</name>
    <dbReference type="NCBI Taxonomy" id="234614"/>
    <lineage>
        <taxon>Bacteria</taxon>
        <taxon>Bacillati</taxon>
        <taxon>Actinomycetota</taxon>
        <taxon>Actinomycetes</taxon>
        <taxon>Streptosporangiales</taxon>
        <taxon>Streptosporangiaceae</taxon>
        <taxon>Planotetraspora</taxon>
    </lineage>
</organism>
<feature type="binding site" evidence="7 8">
    <location>
        <position position="281"/>
    </location>
    <ligand>
        <name>L-serine</name>
        <dbReference type="ChEBI" id="CHEBI:33384"/>
    </ligand>
</feature>
<dbReference type="PROSITE" id="PS50862">
    <property type="entry name" value="AA_TRNA_LIGASE_II"/>
    <property type="match status" value="1"/>
</dbReference>
<feature type="binding site" evidence="7 9">
    <location>
        <begin position="258"/>
        <end position="260"/>
    </location>
    <ligand>
        <name>ATP</name>
        <dbReference type="ChEBI" id="CHEBI:30616"/>
    </ligand>
</feature>
<comment type="pathway">
    <text evidence="7">Aminoacyl-tRNA biosynthesis; selenocysteinyl-tRNA(Sec) biosynthesis; L-seryl-tRNA(Sec) from L-serine and tRNA(Sec): step 1/1.</text>
</comment>
<evidence type="ECO:0000256" key="5">
    <source>
        <dbReference type="ARBA" id="ARBA00022917"/>
    </source>
</evidence>
<dbReference type="GO" id="GO:0006434">
    <property type="term" value="P:seryl-tRNA aminoacylation"/>
    <property type="evidence" value="ECO:0007669"/>
    <property type="project" value="UniProtKB-UniRule"/>
</dbReference>
<dbReference type="InterPro" id="IPR042103">
    <property type="entry name" value="SerRS_1_N_sf"/>
</dbReference>
<dbReference type="Pfam" id="PF00587">
    <property type="entry name" value="tRNA-synt_2b"/>
    <property type="match status" value="1"/>
</dbReference>
<dbReference type="CDD" id="cd00770">
    <property type="entry name" value="SerRS_core"/>
    <property type="match status" value="1"/>
</dbReference>
<dbReference type="PANTHER" id="PTHR11778">
    <property type="entry name" value="SERYL-TRNA SYNTHETASE"/>
    <property type="match status" value="1"/>
</dbReference>
<evidence type="ECO:0000256" key="4">
    <source>
        <dbReference type="ARBA" id="ARBA00022840"/>
    </source>
</evidence>
<dbReference type="GO" id="GO:0004828">
    <property type="term" value="F:serine-tRNA ligase activity"/>
    <property type="evidence" value="ECO:0007669"/>
    <property type="project" value="UniProtKB-UniRule"/>
</dbReference>
<evidence type="ECO:0000256" key="2">
    <source>
        <dbReference type="ARBA" id="ARBA00022598"/>
    </source>
</evidence>
<keyword evidence="6 7" id="KW-0030">Aminoacyl-tRNA synthetase</keyword>
<dbReference type="InterPro" id="IPR045864">
    <property type="entry name" value="aa-tRNA-synth_II/BPL/LPL"/>
</dbReference>
<dbReference type="InterPro" id="IPR010978">
    <property type="entry name" value="tRNA-bd_arm"/>
</dbReference>
<evidence type="ECO:0000259" key="11">
    <source>
        <dbReference type="PROSITE" id="PS50862"/>
    </source>
</evidence>
<feature type="domain" description="Aminoacyl-transfer RNA synthetases class-II family profile" evidence="11">
    <location>
        <begin position="136"/>
        <end position="404"/>
    </location>
</feature>
<dbReference type="EC" id="6.1.1.11" evidence="7"/>
<dbReference type="InterPro" id="IPR006195">
    <property type="entry name" value="aa-tRNA-synth_II"/>
</dbReference>
<protein>
    <recommendedName>
        <fullName evidence="7">Serine--tRNA ligase</fullName>
        <ecNumber evidence="7">6.1.1.11</ecNumber>
    </recommendedName>
    <alternativeName>
        <fullName evidence="7">Seryl-tRNA synthetase</fullName>
        <shortName evidence="7">SerRS</shortName>
    </alternativeName>
    <alternativeName>
        <fullName evidence="7">Seryl-tRNA(Ser/Sec) synthetase</fullName>
    </alternativeName>
</protein>
<dbReference type="InterPro" id="IPR002317">
    <property type="entry name" value="Ser-tRNA-ligase_type_1"/>
</dbReference>
<dbReference type="Gene3D" id="3.30.930.10">
    <property type="entry name" value="Bira Bifunctional Protein, Domain 2"/>
    <property type="match status" value="1"/>
</dbReference>
<gene>
    <name evidence="7 12" type="primary">serS</name>
    <name evidence="12" type="ORF">Psi02_09520</name>
</gene>
<reference evidence="12" key="1">
    <citation type="submission" date="2021-01" db="EMBL/GenBank/DDBJ databases">
        <title>Whole genome shotgun sequence of Planotetraspora silvatica NBRC 100141.</title>
        <authorList>
            <person name="Komaki H."/>
            <person name="Tamura T."/>
        </authorList>
    </citation>
    <scope>NUCLEOTIDE SEQUENCE</scope>
    <source>
        <strain evidence="12">NBRC 100141</strain>
    </source>
</reference>
<keyword evidence="13" id="KW-1185">Reference proteome</keyword>
<feature type="binding site" evidence="7">
    <location>
        <begin position="227"/>
        <end position="229"/>
    </location>
    <ligand>
        <name>L-serine</name>
        <dbReference type="ChEBI" id="CHEBI:33384"/>
    </ligand>
</feature>
<comment type="similarity">
    <text evidence="7">Belongs to the class-II aminoacyl-tRNA synthetase family. Type-1 seryl-tRNA synthetase subfamily.</text>
</comment>
<comment type="subunit">
    <text evidence="7">Homodimer. The tRNA molecule binds across the dimer.</text>
</comment>
<keyword evidence="5 7" id="KW-0648">Protein biosynthesis</keyword>
<evidence type="ECO:0000313" key="13">
    <source>
        <dbReference type="Proteomes" id="UP000644610"/>
    </source>
</evidence>
<dbReference type="InterPro" id="IPR015866">
    <property type="entry name" value="Ser-tRNA-synth_1_N"/>
</dbReference>
<feature type="binding site" evidence="8">
    <location>
        <position position="378"/>
    </location>
    <ligand>
        <name>L-serine</name>
        <dbReference type="ChEBI" id="CHEBI:33384"/>
    </ligand>
</feature>
<sequence length="425" mass="47357">MIDLRTLREEPDRFRASQRARGEDDTVVDALLSLDERRRSALSGFESLRAEQKSIGKSVSRASGEERAALLDRAKDLASQVKTAEAEAAALGDELDRLALSVPNLVEEGAPPGGEDDYVVLEEVGDKPDFDFEPRDHLELGELLDAIDVERGAKVSGARFFFLKGVGARLQLGLLNMAMQQAVEAGFIPMITPVLVKPESMQGTGFHVAHDKEIYRLPDDDLYLVGTSEVPLAAYHADEILDPRALPLRYAGWSSCFRREAGSYGKDTRGIIRVHQFDKVEMFSYCPPEDAHEEHLRLLAWEKEMLEKVEVPYRVIDVAAGDLGMSAARKFDCEGWVPSQGRYRELTSTSNCTEFQTRRLRVRYRDADGKPQHVATLNGTLATTRWIVAILENHQQADGSVIVPKALRPYVGLDILEPIKGRVAR</sequence>
<keyword evidence="4 7" id="KW-0067">ATP-binding</keyword>
<dbReference type="SUPFAM" id="SSF46589">
    <property type="entry name" value="tRNA-binding arm"/>
    <property type="match status" value="1"/>
</dbReference>
<dbReference type="NCBIfam" id="TIGR00414">
    <property type="entry name" value="serS"/>
    <property type="match status" value="1"/>
</dbReference>
<dbReference type="RefSeq" id="WP_203972161.1">
    <property type="nucleotide sequence ID" value="NZ_BAAAKY010000004.1"/>
</dbReference>
<keyword evidence="2 7" id="KW-0436">Ligase</keyword>
<dbReference type="GO" id="GO:0016260">
    <property type="term" value="P:selenocysteine biosynthetic process"/>
    <property type="evidence" value="ECO:0007669"/>
    <property type="project" value="UniProtKB-UniRule"/>
</dbReference>
<keyword evidence="1 7" id="KW-0963">Cytoplasm</keyword>
<comment type="domain">
    <text evidence="7">Consists of two distinct domains, a catalytic core and a N-terminal extension that is involved in tRNA binding.</text>
</comment>
<keyword evidence="10" id="KW-0175">Coiled coil</keyword>
<feature type="binding site" evidence="9">
    <location>
        <begin position="274"/>
        <end position="277"/>
    </location>
    <ligand>
        <name>ATP</name>
        <dbReference type="ChEBI" id="CHEBI:30616"/>
    </ligand>
</feature>
<dbReference type="Proteomes" id="UP000644610">
    <property type="component" value="Unassembled WGS sequence"/>
</dbReference>
<dbReference type="FunFam" id="1.10.287.40:FF:000004">
    <property type="entry name" value="Serine--tRNA ligase"/>
    <property type="match status" value="1"/>
</dbReference>
<evidence type="ECO:0000313" key="12">
    <source>
        <dbReference type="EMBL" id="GII44528.1"/>
    </source>
</evidence>
<dbReference type="Gene3D" id="1.10.287.40">
    <property type="entry name" value="Serine-tRNA synthetase, tRNA binding domain"/>
    <property type="match status" value="1"/>
</dbReference>
<accession>A0A8J3UFV3</accession>
<feature type="coiled-coil region" evidence="10">
    <location>
        <begin position="67"/>
        <end position="101"/>
    </location>
</feature>
<comment type="catalytic activity">
    <reaction evidence="7">
        <text>tRNA(Ser) + L-serine + ATP = L-seryl-tRNA(Ser) + AMP + diphosphate + H(+)</text>
        <dbReference type="Rhea" id="RHEA:12292"/>
        <dbReference type="Rhea" id="RHEA-COMP:9669"/>
        <dbReference type="Rhea" id="RHEA-COMP:9703"/>
        <dbReference type="ChEBI" id="CHEBI:15378"/>
        <dbReference type="ChEBI" id="CHEBI:30616"/>
        <dbReference type="ChEBI" id="CHEBI:33019"/>
        <dbReference type="ChEBI" id="CHEBI:33384"/>
        <dbReference type="ChEBI" id="CHEBI:78442"/>
        <dbReference type="ChEBI" id="CHEBI:78533"/>
        <dbReference type="ChEBI" id="CHEBI:456215"/>
        <dbReference type="EC" id="6.1.1.11"/>
    </reaction>
</comment>
<feature type="binding site" evidence="7">
    <location>
        <position position="274"/>
    </location>
    <ligand>
        <name>ATP</name>
        <dbReference type="ChEBI" id="CHEBI:30616"/>
    </ligand>
</feature>
<feature type="site" description="Important for serine binding" evidence="8">
    <location>
        <position position="380"/>
    </location>
</feature>
<dbReference type="GO" id="GO:0005737">
    <property type="term" value="C:cytoplasm"/>
    <property type="evidence" value="ECO:0007669"/>
    <property type="project" value="UniProtKB-SubCell"/>
</dbReference>
<dbReference type="HAMAP" id="MF_00176">
    <property type="entry name" value="Ser_tRNA_synth_type1"/>
    <property type="match status" value="1"/>
</dbReference>
<dbReference type="Pfam" id="PF02403">
    <property type="entry name" value="Seryl_tRNA_N"/>
    <property type="match status" value="1"/>
</dbReference>
<dbReference type="PIRSF" id="PIRSF001529">
    <property type="entry name" value="Ser-tRNA-synth_IIa"/>
    <property type="match status" value="1"/>
</dbReference>
<dbReference type="GO" id="GO:0005524">
    <property type="term" value="F:ATP binding"/>
    <property type="evidence" value="ECO:0007669"/>
    <property type="project" value="UniProtKB-UniRule"/>
</dbReference>
<evidence type="ECO:0000256" key="6">
    <source>
        <dbReference type="ARBA" id="ARBA00023146"/>
    </source>
</evidence>
<dbReference type="UniPathway" id="UPA00906">
    <property type="reaction ID" value="UER00895"/>
</dbReference>
<dbReference type="InterPro" id="IPR033729">
    <property type="entry name" value="SerRS_core"/>
</dbReference>
<dbReference type="AlphaFoldDB" id="A0A8J3UFV3"/>
<evidence type="ECO:0000256" key="10">
    <source>
        <dbReference type="SAM" id="Coils"/>
    </source>
</evidence>
<dbReference type="SUPFAM" id="SSF55681">
    <property type="entry name" value="Class II aaRS and biotin synthetases"/>
    <property type="match status" value="1"/>
</dbReference>
<comment type="function">
    <text evidence="7">Catalyzes the attachment of serine to tRNA(Ser). Is also able to aminoacylate tRNA(Sec) with serine, to form the misacylated tRNA L-seryl-tRNA(Sec), which will be further converted into selenocysteinyl-tRNA(Sec).</text>
</comment>
<evidence type="ECO:0000256" key="3">
    <source>
        <dbReference type="ARBA" id="ARBA00022741"/>
    </source>
</evidence>
<feature type="binding site" evidence="7 9">
    <location>
        <begin position="345"/>
        <end position="348"/>
    </location>
    <ligand>
        <name>ATP</name>
        <dbReference type="ChEBI" id="CHEBI:30616"/>
    </ligand>
</feature>
<comment type="caution">
    <text evidence="12">The sequence shown here is derived from an EMBL/GenBank/DDBJ whole genome shotgun (WGS) entry which is preliminary data.</text>
</comment>
<proteinExistence type="inferred from homology"/>
<feature type="binding site" evidence="8">
    <location>
        <position position="227"/>
    </location>
    <ligand>
        <name>L-serine</name>
        <dbReference type="ChEBI" id="CHEBI:33384"/>
    </ligand>
</feature>
<evidence type="ECO:0000256" key="7">
    <source>
        <dbReference type="HAMAP-Rule" id="MF_00176"/>
    </source>
</evidence>
<dbReference type="PRINTS" id="PR00981">
    <property type="entry name" value="TRNASYNTHSER"/>
</dbReference>
<comment type="catalytic activity">
    <reaction evidence="7">
        <text>tRNA(Sec) + L-serine + ATP = L-seryl-tRNA(Sec) + AMP + diphosphate + H(+)</text>
        <dbReference type="Rhea" id="RHEA:42580"/>
        <dbReference type="Rhea" id="RHEA-COMP:9742"/>
        <dbReference type="Rhea" id="RHEA-COMP:10128"/>
        <dbReference type="ChEBI" id="CHEBI:15378"/>
        <dbReference type="ChEBI" id="CHEBI:30616"/>
        <dbReference type="ChEBI" id="CHEBI:33019"/>
        <dbReference type="ChEBI" id="CHEBI:33384"/>
        <dbReference type="ChEBI" id="CHEBI:78442"/>
        <dbReference type="ChEBI" id="CHEBI:78533"/>
        <dbReference type="ChEBI" id="CHEBI:456215"/>
        <dbReference type="EC" id="6.1.1.11"/>
    </reaction>
</comment>